<dbReference type="PANTHER" id="PTHR45716:SF3">
    <property type="entry name" value="SYNAPTOTAGMIN-LIKE PROTEIN 1"/>
    <property type="match status" value="1"/>
</dbReference>
<dbReference type="GeneID" id="117663528"/>
<evidence type="ECO:0000313" key="7">
    <source>
        <dbReference type="Proteomes" id="UP001652622"/>
    </source>
</evidence>
<dbReference type="RefSeq" id="XP_060547459.1">
    <property type="nucleotide sequence ID" value="XM_060691476.1"/>
</dbReference>
<protein>
    <submittedName>
        <fullName evidence="8 9">Synaptotagmin-like protein 1 isoform X1</fullName>
    </submittedName>
</protein>
<feature type="compositionally biased region" description="Polar residues" evidence="4">
    <location>
        <begin position="243"/>
        <end position="252"/>
    </location>
</feature>
<dbReference type="Pfam" id="PF00168">
    <property type="entry name" value="C2"/>
    <property type="match status" value="2"/>
</dbReference>
<feature type="compositionally biased region" description="Low complexity" evidence="4">
    <location>
        <begin position="202"/>
        <end position="211"/>
    </location>
</feature>
<evidence type="ECO:0000256" key="3">
    <source>
        <dbReference type="ARBA" id="ARBA00023136"/>
    </source>
</evidence>
<feature type="domain" description="RabBD" evidence="6">
    <location>
        <begin position="10"/>
        <end position="66"/>
    </location>
</feature>
<comment type="subcellular location">
    <subcellularLocation>
        <location evidence="1">Membrane</location>
    </subcellularLocation>
</comment>
<dbReference type="InterPro" id="IPR035892">
    <property type="entry name" value="C2_domain_sf"/>
</dbReference>
<evidence type="ECO:0000256" key="1">
    <source>
        <dbReference type="ARBA" id="ARBA00004370"/>
    </source>
</evidence>
<dbReference type="InterPro" id="IPR043567">
    <property type="entry name" value="SYTL1-5_C2B"/>
</dbReference>
<keyword evidence="2" id="KW-0677">Repeat</keyword>
<dbReference type="InterPro" id="IPR000008">
    <property type="entry name" value="C2_dom"/>
</dbReference>
<accession>A0ABM3ZGF5</accession>
<dbReference type="PANTHER" id="PTHR45716">
    <property type="entry name" value="BITESIZE, ISOFORM I"/>
    <property type="match status" value="1"/>
</dbReference>
<organism evidence="7 8">
    <name type="scientific">Pantherophis guttatus</name>
    <name type="common">Corn snake</name>
    <name type="synonym">Elaphe guttata</name>
    <dbReference type="NCBI Taxonomy" id="94885"/>
    <lineage>
        <taxon>Eukaryota</taxon>
        <taxon>Metazoa</taxon>
        <taxon>Chordata</taxon>
        <taxon>Craniata</taxon>
        <taxon>Vertebrata</taxon>
        <taxon>Euteleostomi</taxon>
        <taxon>Lepidosauria</taxon>
        <taxon>Squamata</taxon>
        <taxon>Bifurcata</taxon>
        <taxon>Unidentata</taxon>
        <taxon>Episquamata</taxon>
        <taxon>Toxicofera</taxon>
        <taxon>Serpentes</taxon>
        <taxon>Colubroidea</taxon>
        <taxon>Colubridae</taxon>
        <taxon>Colubrinae</taxon>
        <taxon>Pantherophis</taxon>
    </lineage>
</organism>
<evidence type="ECO:0000259" key="6">
    <source>
        <dbReference type="PROSITE" id="PS50916"/>
    </source>
</evidence>
<dbReference type="Proteomes" id="UP001652622">
    <property type="component" value="Unplaced"/>
</dbReference>
<gene>
    <name evidence="8 9" type="primary">SYTL1</name>
</gene>
<feature type="domain" description="C2" evidence="5">
    <location>
        <begin position="292"/>
        <end position="412"/>
    </location>
</feature>
<dbReference type="InterPro" id="IPR010911">
    <property type="entry name" value="Rab_BD"/>
</dbReference>
<sequence length="593" mass="66865">MDQDAGIEALLDLSFLTEEEQNAIVEVLQRDMQLQMSEEGRINKLRKSISDPNWLKIFSGEWFRDVRSKRHQRNLFGADIVRASIRRKKKPKAGEQELKQQSSLKNVDVISEPVPEDEKTMEAMDVPVDQKTMEAIDVPEDEKSMEAMNVPEDEKTMETMDVLLPETAVPPSFQLTKTPEANLMSKDVVCFPELAVENTLERSSSFSSLNSETEEQEKPGVDPAVKDSVQNNNGLENGRGSALVSSPSTANPVSPPNKGLNASSSFSSLSSSTMSGSMASMFSDNDIGSIDVRGCLQFSLRYDSSKKELHVQIIQCRDLAEAKKQRSDPYVKTYLLPDRSNHSKRKTAVKKRSLDPIFNETLKYKIEKAELHGRILNLSVWHHDSLGRNVFLGEVEMALNTWDWSNTSPKWFNLQPKTPATPDMVSNHGKLNLALKFIPAGSEEPGLPPTGELHMWIKNAENLVPRWGITADTFVQCYILPDDTKLSRQKTRIVKKTLNPTFNHTMVYDGFEGKDLAEACAEFTVWQRETFSKHRLGGIRLSLGTGNSYGLPVPWMDSTEEERHTWEMIFQQPQQWVEATLPLRTNLSSRTSS</sequence>
<proteinExistence type="predicted"/>
<keyword evidence="7" id="KW-1185">Reference proteome</keyword>
<feature type="domain" description="C2" evidence="5">
    <location>
        <begin position="427"/>
        <end position="556"/>
    </location>
</feature>
<dbReference type="Gene3D" id="2.60.40.150">
    <property type="entry name" value="C2 domain"/>
    <property type="match status" value="2"/>
</dbReference>
<dbReference type="RefSeq" id="XP_060547460.1">
    <property type="nucleotide sequence ID" value="XM_060691477.1"/>
</dbReference>
<evidence type="ECO:0000259" key="5">
    <source>
        <dbReference type="PROSITE" id="PS50004"/>
    </source>
</evidence>
<dbReference type="SMART" id="SM00239">
    <property type="entry name" value="C2"/>
    <property type="match status" value="2"/>
</dbReference>
<dbReference type="PROSITE" id="PS50916">
    <property type="entry name" value="RABBD"/>
    <property type="match status" value="1"/>
</dbReference>
<name>A0ABM3ZGF5_PANGU</name>
<dbReference type="CDD" id="cd08393">
    <property type="entry name" value="C2A_SLP-1_2"/>
    <property type="match status" value="1"/>
</dbReference>
<dbReference type="PROSITE" id="PS50004">
    <property type="entry name" value="C2"/>
    <property type="match status" value="2"/>
</dbReference>
<evidence type="ECO:0000256" key="2">
    <source>
        <dbReference type="ARBA" id="ARBA00022737"/>
    </source>
</evidence>
<reference evidence="8 9" key="1">
    <citation type="submission" date="2025-05" db="UniProtKB">
        <authorList>
            <consortium name="RefSeq"/>
        </authorList>
    </citation>
    <scope>IDENTIFICATION</scope>
    <source>
        <tissue evidence="8 9">Blood</tissue>
    </source>
</reference>
<dbReference type="SUPFAM" id="SSF49562">
    <property type="entry name" value="C2 domain (Calcium/lipid-binding domain, CaLB)"/>
    <property type="match status" value="2"/>
</dbReference>
<keyword evidence="3" id="KW-0472">Membrane</keyword>
<evidence type="ECO:0000313" key="9">
    <source>
        <dbReference type="RefSeq" id="XP_060547460.1"/>
    </source>
</evidence>
<dbReference type="Gene3D" id="6.10.250.3000">
    <property type="match status" value="1"/>
</dbReference>
<feature type="region of interest" description="Disordered" evidence="4">
    <location>
        <begin position="202"/>
        <end position="267"/>
    </location>
</feature>
<dbReference type="CDD" id="cd04020">
    <property type="entry name" value="C2B_SLP_1-2-3-4"/>
    <property type="match status" value="1"/>
</dbReference>
<evidence type="ECO:0000313" key="8">
    <source>
        <dbReference type="RefSeq" id="XP_060547459.1"/>
    </source>
</evidence>
<evidence type="ECO:0000256" key="4">
    <source>
        <dbReference type="SAM" id="MobiDB-lite"/>
    </source>
</evidence>